<dbReference type="RefSeq" id="WP_015826820.1">
    <property type="nucleotide sequence ID" value="NC_012982.1"/>
</dbReference>
<keyword evidence="5" id="KW-1185">Reference proteome</keyword>
<protein>
    <submittedName>
        <fullName evidence="4">Diguanylate phosphodiesterase</fullName>
    </submittedName>
</protein>
<organism evidence="4 5">
    <name type="scientific">Hirschia baltica (strain ATCC 49814 / DSM 5838 / IFAM 1418)</name>
    <dbReference type="NCBI Taxonomy" id="582402"/>
    <lineage>
        <taxon>Bacteria</taxon>
        <taxon>Pseudomonadati</taxon>
        <taxon>Pseudomonadota</taxon>
        <taxon>Alphaproteobacteria</taxon>
        <taxon>Hyphomonadales</taxon>
        <taxon>Hyphomonadaceae</taxon>
        <taxon>Hirschia</taxon>
    </lineage>
</organism>
<dbReference type="PANTHER" id="PTHR33121">
    <property type="entry name" value="CYCLIC DI-GMP PHOSPHODIESTERASE PDEF"/>
    <property type="match status" value="1"/>
</dbReference>
<dbReference type="InterPro" id="IPR050706">
    <property type="entry name" value="Cyclic-di-GMP_PDE-like"/>
</dbReference>
<dbReference type="AlphaFoldDB" id="C6XQR4"/>
<feature type="domain" description="EAL" evidence="3">
    <location>
        <begin position="141"/>
        <end position="402"/>
    </location>
</feature>
<dbReference type="PANTHER" id="PTHR33121:SF79">
    <property type="entry name" value="CYCLIC DI-GMP PHOSPHODIESTERASE PDED-RELATED"/>
    <property type="match status" value="1"/>
</dbReference>
<keyword evidence="2" id="KW-0812">Transmembrane</keyword>
<dbReference type="CDD" id="cd01948">
    <property type="entry name" value="EAL"/>
    <property type="match status" value="1"/>
</dbReference>
<evidence type="ECO:0000256" key="1">
    <source>
        <dbReference type="SAM" id="Coils"/>
    </source>
</evidence>
<dbReference type="InterPro" id="IPR035919">
    <property type="entry name" value="EAL_sf"/>
</dbReference>
<accession>C6XQR4</accession>
<evidence type="ECO:0000259" key="3">
    <source>
        <dbReference type="PROSITE" id="PS50883"/>
    </source>
</evidence>
<name>C6XQR4_HIRBI</name>
<keyword evidence="1" id="KW-0175">Coiled coil</keyword>
<reference evidence="5" key="1">
    <citation type="journal article" date="2011" name="J. Bacteriol.">
        <title>Genome sequences of eight morphologically diverse alphaproteobacteria.</title>
        <authorList>
            <consortium name="US DOE Joint Genome Institute"/>
            <person name="Brown P.J."/>
            <person name="Kysela D.T."/>
            <person name="Buechlein A."/>
            <person name="Hemmerich C."/>
            <person name="Brun Y.V."/>
        </authorList>
    </citation>
    <scope>NUCLEOTIDE SEQUENCE [LARGE SCALE GENOMIC DNA]</scope>
    <source>
        <strain evidence="5">ATCC 49814 / DSM 5838 / IFAM 1418</strain>
    </source>
</reference>
<feature type="coiled-coil region" evidence="1">
    <location>
        <begin position="59"/>
        <end position="100"/>
    </location>
</feature>
<dbReference type="InterPro" id="IPR001633">
    <property type="entry name" value="EAL_dom"/>
</dbReference>
<dbReference type="GO" id="GO:0071111">
    <property type="term" value="F:cyclic-guanylate-specific phosphodiesterase activity"/>
    <property type="evidence" value="ECO:0007669"/>
    <property type="project" value="InterPro"/>
</dbReference>
<dbReference type="OrthoDB" id="7178689at2"/>
<sequence>MPIFAHVMLALTYITACIVGGAALHRYLGVDLTIAGLIAAAIGLAVTQFHVILSRSGAAKEGDDKFQSLRNELKKLVQRVDETERRADELRDEFEREIADRRESLVTEMRGLETMISRMSDSFETRLSSVRENGTQASVAGSSALEAVRDALRQNRVDLHLQPIVTLPQRRVRFYEGFTRLRRADGEVIMPGEFLAEAESAGLLGVVDNMLLFRCVQIVRRLSERDRRVGVFCNVAMSSLEDETYFPQFLEFMRENQDLAGAMIFEIGVRNFNNRSNIAARNMGRLAELGFRFSLDKGEGLDFDLPELQSSGVRFVKVTGDRLLSELVPGGQRPVSGIVRSIAPEDVSAVFMRYGVDLVAEKVEDEKSVIELLDFEIPFGQGHVFGAPRPIKGSLLEETAPPPEFIRRVNAANNINA</sequence>
<evidence type="ECO:0000313" key="5">
    <source>
        <dbReference type="Proteomes" id="UP000002745"/>
    </source>
</evidence>
<dbReference type="Gene3D" id="3.20.20.450">
    <property type="entry name" value="EAL domain"/>
    <property type="match status" value="1"/>
</dbReference>
<dbReference type="SUPFAM" id="SSF141868">
    <property type="entry name" value="EAL domain-like"/>
    <property type="match status" value="1"/>
</dbReference>
<gene>
    <name evidence="4" type="ordered locus">Hbal_0976</name>
</gene>
<keyword evidence="2" id="KW-1133">Transmembrane helix</keyword>
<dbReference type="eggNOG" id="COG2200">
    <property type="taxonomic scope" value="Bacteria"/>
</dbReference>
<dbReference type="HOGENOM" id="CLU_036071_0_0_5"/>
<feature type="transmembrane region" description="Helical" evidence="2">
    <location>
        <begin position="34"/>
        <end position="53"/>
    </location>
</feature>
<dbReference type="KEGG" id="hba:Hbal_0976"/>
<proteinExistence type="predicted"/>
<dbReference type="STRING" id="582402.Hbal_0976"/>
<dbReference type="PROSITE" id="PS50883">
    <property type="entry name" value="EAL"/>
    <property type="match status" value="1"/>
</dbReference>
<dbReference type="SMART" id="SM00052">
    <property type="entry name" value="EAL"/>
    <property type="match status" value="1"/>
</dbReference>
<dbReference type="Pfam" id="PF00563">
    <property type="entry name" value="EAL"/>
    <property type="match status" value="1"/>
</dbReference>
<feature type="transmembrane region" description="Helical" evidence="2">
    <location>
        <begin position="7"/>
        <end position="28"/>
    </location>
</feature>
<keyword evidence="2" id="KW-0472">Membrane</keyword>
<dbReference type="Proteomes" id="UP000002745">
    <property type="component" value="Chromosome"/>
</dbReference>
<evidence type="ECO:0000256" key="2">
    <source>
        <dbReference type="SAM" id="Phobius"/>
    </source>
</evidence>
<evidence type="ECO:0000313" key="4">
    <source>
        <dbReference type="EMBL" id="ACT58670.1"/>
    </source>
</evidence>
<dbReference type="EMBL" id="CP001678">
    <property type="protein sequence ID" value="ACT58670.1"/>
    <property type="molecule type" value="Genomic_DNA"/>
</dbReference>